<dbReference type="PANTHER" id="PTHR30163">
    <property type="entry name" value="MEMBRANE-BOUND LYTIC MUREIN TRANSGLYCOSYLASE B"/>
    <property type="match status" value="1"/>
</dbReference>
<evidence type="ECO:0000313" key="3">
    <source>
        <dbReference type="EMBL" id="MFD2421236.1"/>
    </source>
</evidence>
<dbReference type="PANTHER" id="PTHR30163:SF8">
    <property type="entry name" value="LYTIC MUREIN TRANSGLYCOSYLASE"/>
    <property type="match status" value="1"/>
</dbReference>
<dbReference type="InterPro" id="IPR023346">
    <property type="entry name" value="Lysozyme-like_dom_sf"/>
</dbReference>
<keyword evidence="2" id="KW-0812">Transmembrane</keyword>
<name>A0ABW5G8J6_9PSEU</name>
<dbReference type="Proteomes" id="UP001597417">
    <property type="component" value="Unassembled WGS sequence"/>
</dbReference>
<gene>
    <name evidence="3" type="ORF">ACFSXZ_33395</name>
</gene>
<proteinExistence type="predicted"/>
<dbReference type="EMBL" id="JBHUKR010000021">
    <property type="protein sequence ID" value="MFD2421236.1"/>
    <property type="molecule type" value="Genomic_DNA"/>
</dbReference>
<reference evidence="4" key="1">
    <citation type="journal article" date="2019" name="Int. J. Syst. Evol. Microbiol.">
        <title>The Global Catalogue of Microorganisms (GCM) 10K type strain sequencing project: providing services to taxonomists for standard genome sequencing and annotation.</title>
        <authorList>
            <consortium name="The Broad Institute Genomics Platform"/>
            <consortium name="The Broad Institute Genome Sequencing Center for Infectious Disease"/>
            <person name="Wu L."/>
            <person name="Ma J."/>
        </authorList>
    </citation>
    <scope>NUCLEOTIDE SEQUENCE [LARGE SCALE GENOMIC DNA]</scope>
    <source>
        <strain evidence="4">CGMCC 4.7645</strain>
    </source>
</reference>
<keyword evidence="4" id="KW-1185">Reference proteome</keyword>
<evidence type="ECO:0000256" key="2">
    <source>
        <dbReference type="SAM" id="Phobius"/>
    </source>
</evidence>
<keyword evidence="2" id="KW-1133">Transmembrane helix</keyword>
<dbReference type="InterPro" id="IPR043426">
    <property type="entry name" value="MltB-like"/>
</dbReference>
<protein>
    <submittedName>
        <fullName evidence="3">Murein transglycosylase</fullName>
    </submittedName>
</protein>
<dbReference type="SUPFAM" id="SSF53955">
    <property type="entry name" value="Lysozyme-like"/>
    <property type="match status" value="1"/>
</dbReference>
<feature type="transmembrane region" description="Helical" evidence="2">
    <location>
        <begin position="28"/>
        <end position="48"/>
    </location>
</feature>
<dbReference type="RefSeq" id="WP_378269704.1">
    <property type="nucleotide sequence ID" value="NZ_JBHUKR010000021.1"/>
</dbReference>
<keyword evidence="2" id="KW-0472">Membrane</keyword>
<organism evidence="3 4">
    <name type="scientific">Amycolatopsis pigmentata</name>
    <dbReference type="NCBI Taxonomy" id="450801"/>
    <lineage>
        <taxon>Bacteria</taxon>
        <taxon>Bacillati</taxon>
        <taxon>Actinomycetota</taxon>
        <taxon>Actinomycetes</taxon>
        <taxon>Pseudonocardiales</taxon>
        <taxon>Pseudonocardiaceae</taxon>
        <taxon>Amycolatopsis</taxon>
    </lineage>
</organism>
<evidence type="ECO:0000256" key="1">
    <source>
        <dbReference type="SAM" id="MobiDB-lite"/>
    </source>
</evidence>
<accession>A0ABW5G8J6</accession>
<dbReference type="Gene3D" id="1.10.530.10">
    <property type="match status" value="1"/>
</dbReference>
<sequence length="272" mass="29129">MALPPSPPDSRRESRSGPYSAPRRRLPVVRLSLALLLILGGVWGGLALHRAAQPPPWTGPPPFVVPPLTPAPQSAIPSATAVPADQEAWMAHLVSTTDLPRRALRAYVDAEVKARSSNPGCHITWATIAGLGREESHHGKHENSSIDADGVARPPIFGVPLDGSPGLKRFPDTDGGKLDGDPVWDRAMGPLQYLPKTWRDWGVRASGDGARPDPQNIDDAAMTTVHYLCGVAGDLGTPSGWWNAIMTYNTSTTYTQEVFSDADAYARAALKP</sequence>
<evidence type="ECO:0000313" key="4">
    <source>
        <dbReference type="Proteomes" id="UP001597417"/>
    </source>
</evidence>
<feature type="region of interest" description="Disordered" evidence="1">
    <location>
        <begin position="1"/>
        <end position="21"/>
    </location>
</feature>
<comment type="caution">
    <text evidence="3">The sequence shown here is derived from an EMBL/GenBank/DDBJ whole genome shotgun (WGS) entry which is preliminary data.</text>
</comment>